<reference evidence="1" key="1">
    <citation type="submission" date="2018-05" db="EMBL/GenBank/DDBJ databases">
        <authorList>
            <person name="Lanie J.A."/>
            <person name="Ng W.-L."/>
            <person name="Kazmierczak K.M."/>
            <person name="Andrzejewski T.M."/>
            <person name="Davidsen T.M."/>
            <person name="Wayne K.J."/>
            <person name="Tettelin H."/>
            <person name="Glass J.I."/>
            <person name="Rusch D."/>
            <person name="Podicherti R."/>
            <person name="Tsui H.-C.T."/>
            <person name="Winkler M.E."/>
        </authorList>
    </citation>
    <scope>NUCLEOTIDE SEQUENCE</scope>
</reference>
<feature type="non-terminal residue" evidence="1">
    <location>
        <position position="1"/>
    </location>
</feature>
<protein>
    <submittedName>
        <fullName evidence="1">Uncharacterized protein</fullName>
    </submittedName>
</protein>
<proteinExistence type="predicted"/>
<evidence type="ECO:0000313" key="1">
    <source>
        <dbReference type="EMBL" id="SVA81785.1"/>
    </source>
</evidence>
<organism evidence="1">
    <name type="scientific">marine metagenome</name>
    <dbReference type="NCBI Taxonomy" id="408172"/>
    <lineage>
        <taxon>unclassified sequences</taxon>
        <taxon>metagenomes</taxon>
        <taxon>ecological metagenomes</taxon>
    </lineage>
</organism>
<accession>A0A381YXP2</accession>
<name>A0A381YXP2_9ZZZZ</name>
<dbReference type="EMBL" id="UINC01019325">
    <property type="protein sequence ID" value="SVA81785.1"/>
    <property type="molecule type" value="Genomic_DNA"/>
</dbReference>
<dbReference type="AlphaFoldDB" id="A0A381YXP2"/>
<sequence length="662" mass="74251">FDFGLRSANGYESYFYDTTGYDKSIPTRSPKKLNRFFEFKVSVSDGDTVVVRKFIIFLVGDDFLRADNTIMQIGTGIFTADNTFLRTPVWLTPGNIGYKRANNFVTIYLDVFDPNTIVGELNYSLEQYNDDASPSVLPPGMALDVKTGEIAGRVPYQPAITKEYKFTIDARRFTDQAVVLASKKKTFTVKILGEIESSIIWETMPDLGSIKANFISTFSVKARIINQSISSKVLYRITAGELPPGLKLNPNGEIIGKVNQFRNLNIAGEWQKGLTTIDNNLLLLDGSTTTIDRKFKFTVEARDRFGFSALTAEYNIIVKDPDNISYSNLYVKPFMKTSQRTVYNNFISDPNIFDPDKIYRPDDPAFGLQKEIKMLIYAGVETKDIKEYVAVSRKHHSRKRFKLGAVKTATAKTAGTNTIEYEVVYLEVIDPYDSTGTTDVKTTLDIKTKNKLTVDSVEYESFDDVTKEGAGVSIFTIINSLGQTIQILALGNDLEIVTRNSGTVILDANGTIVVELQNGSEVISGTIATTTSDPFRWRPRFTPIKTDSNAVKISSKFNTKRYISNVTNMRENIKTVGLTERDFLPLWMTTAQGTSVQELGFITAIPLCFCKPGESTTIALNIVNSDFNFRVLDFEIDRYIIDATKDRAFEQYIPFGNYAFNV</sequence>
<gene>
    <name evidence="1" type="ORF">METZ01_LOCUS134639</name>
</gene>